<dbReference type="InterPro" id="IPR000637">
    <property type="entry name" value="HMGI/Y_DNA-bd_CS"/>
</dbReference>
<name>A0ABV9H5K2_9HYPH</name>
<evidence type="ECO:0000313" key="3">
    <source>
        <dbReference type="Proteomes" id="UP001596042"/>
    </source>
</evidence>
<comment type="caution">
    <text evidence="2">The sequence shown here is derived from an EMBL/GenBank/DDBJ whole genome shotgun (WGS) entry which is preliminary data.</text>
</comment>
<keyword evidence="3" id="KW-1185">Reference proteome</keyword>
<gene>
    <name evidence="2" type="ORF">ACFO1V_03065</name>
</gene>
<dbReference type="RefSeq" id="WP_374833044.1">
    <property type="nucleotide sequence ID" value="NZ_JBHEEZ010000020.1"/>
</dbReference>
<dbReference type="PROSITE" id="PS00354">
    <property type="entry name" value="HMGI_Y"/>
    <property type="match status" value="1"/>
</dbReference>
<feature type="region of interest" description="Disordered" evidence="1">
    <location>
        <begin position="1"/>
        <end position="38"/>
    </location>
</feature>
<reference evidence="3" key="1">
    <citation type="journal article" date="2019" name="Int. J. Syst. Evol. Microbiol.">
        <title>The Global Catalogue of Microorganisms (GCM) 10K type strain sequencing project: providing services to taxonomists for standard genome sequencing and annotation.</title>
        <authorList>
            <consortium name="The Broad Institute Genomics Platform"/>
            <consortium name="The Broad Institute Genome Sequencing Center for Infectious Disease"/>
            <person name="Wu L."/>
            <person name="Ma J."/>
        </authorList>
    </citation>
    <scope>NUCLEOTIDE SEQUENCE [LARGE SCALE GENOMIC DNA]</scope>
    <source>
        <strain evidence="3">CGMCC 1.15731</strain>
    </source>
</reference>
<sequence length="195" mass="22505">MKTKSQKLAAKRGRGRPRKPDVLREPNGRPSRAKEDPRRVAMEARMRILGLTASEALSDLAADNLGRLHLAWRRDNSDGISADQYNAAERYRQVYNGWRRAHLSPGAYYEHSGTVGAFDPDAYEDWVKRVEIAYLDARRAIDEAQQETRNGNLYAAVQYMLEMDQYYPHMLGDIRLVCNALYRHFFTQKRKDGTL</sequence>
<evidence type="ECO:0000313" key="2">
    <source>
        <dbReference type="EMBL" id="MFC4624215.1"/>
    </source>
</evidence>
<accession>A0ABV9H5K2</accession>
<organism evidence="2 3">
    <name type="scientific">Daeguia caeni</name>
    <dbReference type="NCBI Taxonomy" id="439612"/>
    <lineage>
        <taxon>Bacteria</taxon>
        <taxon>Pseudomonadati</taxon>
        <taxon>Pseudomonadota</taxon>
        <taxon>Alphaproteobacteria</taxon>
        <taxon>Hyphomicrobiales</taxon>
        <taxon>Brucellaceae</taxon>
        <taxon>Daeguia</taxon>
    </lineage>
</organism>
<dbReference type="EMBL" id="JBHSEL010000031">
    <property type="protein sequence ID" value="MFC4624215.1"/>
    <property type="molecule type" value="Genomic_DNA"/>
</dbReference>
<proteinExistence type="predicted"/>
<feature type="compositionally biased region" description="Basic and acidic residues" evidence="1">
    <location>
        <begin position="18"/>
        <end position="38"/>
    </location>
</feature>
<protein>
    <submittedName>
        <fullName evidence="2">Uncharacterized protein</fullName>
    </submittedName>
</protein>
<evidence type="ECO:0000256" key="1">
    <source>
        <dbReference type="SAM" id="MobiDB-lite"/>
    </source>
</evidence>
<feature type="compositionally biased region" description="Basic residues" evidence="1">
    <location>
        <begin position="1"/>
        <end position="17"/>
    </location>
</feature>
<dbReference type="Proteomes" id="UP001596042">
    <property type="component" value="Unassembled WGS sequence"/>
</dbReference>